<keyword evidence="2" id="KW-1185">Reference proteome</keyword>
<reference evidence="1 2" key="1">
    <citation type="submission" date="2016-03" db="EMBL/GenBank/DDBJ databases">
        <title>EvidentialGene: Evidence-directed Construction of Genes on Genomes.</title>
        <authorList>
            <person name="Gilbert D.G."/>
            <person name="Choi J.-H."/>
            <person name="Mockaitis K."/>
            <person name="Colbourne J."/>
            <person name="Pfrender M."/>
        </authorList>
    </citation>
    <scope>NUCLEOTIDE SEQUENCE [LARGE SCALE GENOMIC DNA]</scope>
    <source>
        <strain evidence="1 2">Xinb3</strain>
        <tissue evidence="1">Complete organism</tissue>
    </source>
</reference>
<sequence length="45" mass="5040">MIFDTNLLPVVGTSKFCTELYSHQTDIGMLVSQPNLTNRELIGLE</sequence>
<dbReference type="AlphaFoldDB" id="A0A164ZFR0"/>
<organism evidence="1 2">
    <name type="scientific">Daphnia magna</name>
    <dbReference type="NCBI Taxonomy" id="35525"/>
    <lineage>
        <taxon>Eukaryota</taxon>
        <taxon>Metazoa</taxon>
        <taxon>Ecdysozoa</taxon>
        <taxon>Arthropoda</taxon>
        <taxon>Crustacea</taxon>
        <taxon>Branchiopoda</taxon>
        <taxon>Diplostraca</taxon>
        <taxon>Cladocera</taxon>
        <taxon>Anomopoda</taxon>
        <taxon>Daphniidae</taxon>
        <taxon>Daphnia</taxon>
    </lineage>
</organism>
<comment type="caution">
    <text evidence="1">The sequence shown here is derived from an EMBL/GenBank/DDBJ whole genome shotgun (WGS) entry which is preliminary data.</text>
</comment>
<protein>
    <submittedName>
        <fullName evidence="1">Uncharacterized protein</fullName>
    </submittedName>
</protein>
<evidence type="ECO:0000313" key="1">
    <source>
        <dbReference type="EMBL" id="KZS16306.1"/>
    </source>
</evidence>
<accession>A0A164ZFR0</accession>
<name>A0A164ZFR0_9CRUS</name>
<proteinExistence type="predicted"/>
<dbReference type="Proteomes" id="UP000076858">
    <property type="component" value="Unassembled WGS sequence"/>
</dbReference>
<evidence type="ECO:0000313" key="2">
    <source>
        <dbReference type="Proteomes" id="UP000076858"/>
    </source>
</evidence>
<gene>
    <name evidence="1" type="ORF">APZ42_017954</name>
</gene>
<dbReference type="EMBL" id="LRGB01000725">
    <property type="protein sequence ID" value="KZS16306.1"/>
    <property type="molecule type" value="Genomic_DNA"/>
</dbReference>